<protein>
    <recommendedName>
        <fullName evidence="1">Spore protein YkvP/CgeB glycosyl transferase-like domain-containing protein</fullName>
    </recommendedName>
</protein>
<organism evidence="2 3">
    <name type="scientific">Candidatus Yanofskybacteria bacterium CG10_big_fil_rev_8_21_14_0_10_46_23</name>
    <dbReference type="NCBI Taxonomy" id="1975098"/>
    <lineage>
        <taxon>Bacteria</taxon>
        <taxon>Candidatus Yanofskyibacteriota</taxon>
    </lineage>
</organism>
<dbReference type="Proteomes" id="UP000230232">
    <property type="component" value="Unassembled WGS sequence"/>
</dbReference>
<evidence type="ECO:0000313" key="3">
    <source>
        <dbReference type="Proteomes" id="UP000230232"/>
    </source>
</evidence>
<dbReference type="SUPFAM" id="SSF53756">
    <property type="entry name" value="UDP-Glycosyltransferase/glycogen phosphorylase"/>
    <property type="match status" value="1"/>
</dbReference>
<proteinExistence type="predicted"/>
<dbReference type="Gene3D" id="3.40.50.2000">
    <property type="entry name" value="Glycogen Phosphorylase B"/>
    <property type="match status" value="1"/>
</dbReference>
<gene>
    <name evidence="2" type="ORF">COV31_00200</name>
</gene>
<dbReference type="EMBL" id="PCXO01000003">
    <property type="protein sequence ID" value="PIR41646.1"/>
    <property type="molecule type" value="Genomic_DNA"/>
</dbReference>
<dbReference type="Pfam" id="PF13524">
    <property type="entry name" value="Glyco_trans_1_2"/>
    <property type="match status" value="1"/>
</dbReference>
<reference evidence="2 3" key="1">
    <citation type="submission" date="2017-09" db="EMBL/GenBank/DDBJ databases">
        <title>Depth-based differentiation of microbial function through sediment-hosted aquifers and enrichment of novel symbionts in the deep terrestrial subsurface.</title>
        <authorList>
            <person name="Probst A.J."/>
            <person name="Ladd B."/>
            <person name="Jarett J.K."/>
            <person name="Geller-Mcgrath D.E."/>
            <person name="Sieber C.M."/>
            <person name="Emerson J.B."/>
            <person name="Anantharaman K."/>
            <person name="Thomas B.C."/>
            <person name="Malmstrom R."/>
            <person name="Stieglmeier M."/>
            <person name="Klingl A."/>
            <person name="Woyke T."/>
            <person name="Ryan C.M."/>
            <person name="Banfield J.F."/>
        </authorList>
    </citation>
    <scope>NUCLEOTIDE SEQUENCE [LARGE SCALE GENOMIC DNA]</scope>
    <source>
        <strain evidence="2">CG10_big_fil_rev_8_21_14_0_10_46_23</strain>
    </source>
</reference>
<evidence type="ECO:0000313" key="2">
    <source>
        <dbReference type="EMBL" id="PIR41646.1"/>
    </source>
</evidence>
<evidence type="ECO:0000259" key="1">
    <source>
        <dbReference type="Pfam" id="PF13524"/>
    </source>
</evidence>
<feature type="domain" description="Spore protein YkvP/CgeB glycosyl transferase-like" evidence="1">
    <location>
        <begin position="198"/>
        <end position="334"/>
    </location>
</feature>
<sequence>MDKNKNNRVLVISPADSFFTMPHVRAFEVLGFECKTFDNRSSYFYSSPILRKLMRVFPRLRIIRKITLDQMNNNLISQVGEYKPFLVFSVKADNIYPETVTEIKKMGVVTACFYIDLMDHWPVISKLAPVYDHFFNQCNLVISRLKSELGLNNCFYMAHSTEPMPENKLLREKKYNTSFIGTHNNQLYPNREKYLNSIGGLGLHIWGTDGWLSTSLKDCFHGRSYGDQRFEIYSNSKIVIDINWDIMPAEGLSNRPFEACGAGALFMTDYVREDIKRVYEEGKEVVLFKNENELREKIEYYLKHDDERRNIALAGYRRTVADHTYMNRVKQLLDTIKNPEKYLR</sequence>
<name>A0A2H0R5N3_9BACT</name>
<comment type="caution">
    <text evidence="2">The sequence shown here is derived from an EMBL/GenBank/DDBJ whole genome shotgun (WGS) entry which is preliminary data.</text>
</comment>
<dbReference type="AlphaFoldDB" id="A0A2H0R5N3"/>
<dbReference type="InterPro" id="IPR055259">
    <property type="entry name" value="YkvP/CgeB_Glyco_trans-like"/>
</dbReference>
<accession>A0A2H0R5N3</accession>